<dbReference type="AlphaFoldDB" id="A0A6C0BT69"/>
<dbReference type="SUPFAM" id="SSF49899">
    <property type="entry name" value="Concanavalin A-like lectins/glucanases"/>
    <property type="match status" value="1"/>
</dbReference>
<dbReference type="Gene3D" id="2.60.120.200">
    <property type="match status" value="1"/>
</dbReference>
<evidence type="ECO:0008006" key="3">
    <source>
        <dbReference type="Google" id="ProtNLM"/>
    </source>
</evidence>
<keyword evidence="1" id="KW-0812">Transmembrane</keyword>
<reference evidence="2" key="1">
    <citation type="journal article" date="2020" name="Nature">
        <title>Giant virus diversity and host interactions through global metagenomics.</title>
        <authorList>
            <person name="Schulz F."/>
            <person name="Roux S."/>
            <person name="Paez-Espino D."/>
            <person name="Jungbluth S."/>
            <person name="Walsh D.A."/>
            <person name="Denef V.J."/>
            <person name="McMahon K.D."/>
            <person name="Konstantinidis K.T."/>
            <person name="Eloe-Fadrosh E.A."/>
            <person name="Kyrpides N.C."/>
            <person name="Woyke T."/>
        </authorList>
    </citation>
    <scope>NUCLEOTIDE SEQUENCE</scope>
    <source>
        <strain evidence="2">GVMAG-M-3300018428-16</strain>
    </source>
</reference>
<dbReference type="InterPro" id="IPR013320">
    <property type="entry name" value="ConA-like_dom_sf"/>
</dbReference>
<keyword evidence="1" id="KW-1133">Transmembrane helix</keyword>
<feature type="transmembrane region" description="Helical" evidence="1">
    <location>
        <begin position="6"/>
        <end position="24"/>
    </location>
</feature>
<evidence type="ECO:0000313" key="2">
    <source>
        <dbReference type="EMBL" id="QHS94814.1"/>
    </source>
</evidence>
<protein>
    <recommendedName>
        <fullName evidence="3">LamG-like jellyroll fold domain-containing protein</fullName>
    </recommendedName>
</protein>
<keyword evidence="1" id="KW-0472">Membrane</keyword>
<accession>A0A6C0BT69</accession>
<dbReference type="Pfam" id="PF13385">
    <property type="entry name" value="Laminin_G_3"/>
    <property type="match status" value="1"/>
</dbReference>
<proteinExistence type="predicted"/>
<sequence>MEATSIFIVIIVLVLLFILVKYVFNTSGTSGLEEASVETTINSSDLEQNSSVNSAYSLWFYIKDWNENYGSTKVLMTRQDGSGDGLKVTLGTYENKMDIDISYYDTTTSGKLTHTCTVYNIPIQSWNSLVISIEQKSVDIYLNGKLAKSCLIPGVPYVDAKSNVVITPSPATQQFSGFTASFKYYTTPIDPETAWNIYRGGYSGDYGIGQYFSKYNVRFTLLQNNVEEGSVTI</sequence>
<organism evidence="2">
    <name type="scientific">viral metagenome</name>
    <dbReference type="NCBI Taxonomy" id="1070528"/>
    <lineage>
        <taxon>unclassified sequences</taxon>
        <taxon>metagenomes</taxon>
        <taxon>organismal metagenomes</taxon>
    </lineage>
</organism>
<evidence type="ECO:0000256" key="1">
    <source>
        <dbReference type="SAM" id="Phobius"/>
    </source>
</evidence>
<name>A0A6C0BT69_9ZZZZ</name>
<dbReference type="EMBL" id="MN739233">
    <property type="protein sequence ID" value="QHS94814.1"/>
    <property type="molecule type" value="Genomic_DNA"/>
</dbReference>